<evidence type="ECO:0000313" key="3">
    <source>
        <dbReference type="EMBL" id="GGJ70244.1"/>
    </source>
</evidence>
<name>A0A917PC23_9ACTN</name>
<feature type="region of interest" description="Disordered" evidence="1">
    <location>
        <begin position="1"/>
        <end position="23"/>
    </location>
</feature>
<dbReference type="EMBL" id="BMQA01000119">
    <property type="protein sequence ID" value="GGJ70244.1"/>
    <property type="molecule type" value="Genomic_DNA"/>
</dbReference>
<protein>
    <recommendedName>
        <fullName evidence="2">TniQ domain-containing protein</fullName>
    </recommendedName>
</protein>
<gene>
    <name evidence="3" type="ORF">GCM10010121_096120</name>
</gene>
<proteinExistence type="predicted"/>
<evidence type="ECO:0000256" key="1">
    <source>
        <dbReference type="SAM" id="MobiDB-lite"/>
    </source>
</evidence>
<sequence length="391" mass="43377">MWNGLHMTQGTKGAAKARTTSKPLKKADLPIRVPLIHGETTASYLARTAAANGIEAGQLLKALHQGRLPRATFAPPRPNLEEARLSPEAVARLAVLVERDEDQLRRALPGLHPSKLLAAAGAEVRVTAWSDEPGEGPLKACPLCLEDGAWLVASGHRWRPCACGRRWQCGDDHGYLIDTTPLPEIGRALQQHRAFDHRLGPAGDALVADAHQVTLWWWVSKQFARDLWRQREDELGVGPRLRRRQAAPAVVYPEAVRLAAAMNDWETSRAASPDASARDWLADVADRFKQPGVVDGRESQPLRYWLDLHTPQPARPAGRRMTERRWNLLPGLHHRPAEHGPFQANSCLRWVYGLPLTSVTEVCPYCGANAPTCRWVPSPDCPERPAEDQHP</sequence>
<comment type="caution">
    <text evidence="3">The sequence shown here is derived from an EMBL/GenBank/DDBJ whole genome shotgun (WGS) entry which is preliminary data.</text>
</comment>
<feature type="domain" description="TniQ" evidence="2">
    <location>
        <begin position="30"/>
        <end position="168"/>
    </location>
</feature>
<reference evidence="3" key="2">
    <citation type="submission" date="2020-09" db="EMBL/GenBank/DDBJ databases">
        <authorList>
            <person name="Sun Q."/>
            <person name="Ohkuma M."/>
        </authorList>
    </citation>
    <scope>NUCLEOTIDE SEQUENCE</scope>
    <source>
        <strain evidence="3">JCM 3086</strain>
    </source>
</reference>
<reference evidence="3" key="1">
    <citation type="journal article" date="2014" name="Int. J. Syst. Evol. Microbiol.">
        <title>Complete genome sequence of Corynebacterium casei LMG S-19264T (=DSM 44701T), isolated from a smear-ripened cheese.</title>
        <authorList>
            <consortium name="US DOE Joint Genome Institute (JGI-PGF)"/>
            <person name="Walter F."/>
            <person name="Albersmeier A."/>
            <person name="Kalinowski J."/>
            <person name="Ruckert C."/>
        </authorList>
    </citation>
    <scope>NUCLEOTIDE SEQUENCE</scope>
    <source>
        <strain evidence="3">JCM 3086</strain>
    </source>
</reference>
<dbReference type="AlphaFoldDB" id="A0A917PC23"/>
<feature type="compositionally biased region" description="Polar residues" evidence="1">
    <location>
        <begin position="1"/>
        <end position="11"/>
    </location>
</feature>
<keyword evidence="4" id="KW-1185">Reference proteome</keyword>
<evidence type="ECO:0000313" key="4">
    <source>
        <dbReference type="Proteomes" id="UP000657574"/>
    </source>
</evidence>
<dbReference type="Pfam" id="PF06527">
    <property type="entry name" value="TniQ"/>
    <property type="match status" value="1"/>
</dbReference>
<organism evidence="3 4">
    <name type="scientific">Streptomyces brasiliensis</name>
    <dbReference type="NCBI Taxonomy" id="1954"/>
    <lineage>
        <taxon>Bacteria</taxon>
        <taxon>Bacillati</taxon>
        <taxon>Actinomycetota</taxon>
        <taxon>Actinomycetes</taxon>
        <taxon>Kitasatosporales</taxon>
        <taxon>Streptomycetaceae</taxon>
        <taxon>Streptomyces</taxon>
    </lineage>
</organism>
<dbReference type="InterPro" id="IPR009492">
    <property type="entry name" value="TniQ"/>
</dbReference>
<dbReference type="Proteomes" id="UP000657574">
    <property type="component" value="Unassembled WGS sequence"/>
</dbReference>
<accession>A0A917PC23</accession>
<evidence type="ECO:0000259" key="2">
    <source>
        <dbReference type="Pfam" id="PF06527"/>
    </source>
</evidence>